<name>A0A5N7AIS6_9EURO</name>
<feature type="non-terminal residue" evidence="1">
    <location>
        <position position="97"/>
    </location>
</feature>
<dbReference type="RefSeq" id="XP_031932858.1">
    <property type="nucleotide sequence ID" value="XM_032065114.1"/>
</dbReference>
<gene>
    <name evidence="1" type="ORF">BDV27DRAFT_120470</name>
</gene>
<protein>
    <submittedName>
        <fullName evidence="1">Uncharacterized protein</fullName>
    </submittedName>
</protein>
<evidence type="ECO:0000313" key="2">
    <source>
        <dbReference type="Proteomes" id="UP000326268"/>
    </source>
</evidence>
<reference evidence="1 2" key="1">
    <citation type="submission" date="2019-04" db="EMBL/GenBank/DDBJ databases">
        <title>Friends and foes A comparative genomics studyof 23 Aspergillus species from section Flavi.</title>
        <authorList>
            <consortium name="DOE Joint Genome Institute"/>
            <person name="Kjaerbolling I."/>
            <person name="Vesth T."/>
            <person name="Frisvad J.C."/>
            <person name="Nybo J.L."/>
            <person name="Theobald S."/>
            <person name="Kildgaard S."/>
            <person name="Isbrandt T."/>
            <person name="Kuo A."/>
            <person name="Sato A."/>
            <person name="Lyhne E.K."/>
            <person name="Kogle M.E."/>
            <person name="Wiebenga A."/>
            <person name="Kun R.S."/>
            <person name="Lubbers R.J."/>
            <person name="Makela M.R."/>
            <person name="Barry K."/>
            <person name="Chovatia M."/>
            <person name="Clum A."/>
            <person name="Daum C."/>
            <person name="Haridas S."/>
            <person name="He G."/>
            <person name="LaButti K."/>
            <person name="Lipzen A."/>
            <person name="Mondo S."/>
            <person name="Riley R."/>
            <person name="Salamov A."/>
            <person name="Simmons B.A."/>
            <person name="Magnuson J.K."/>
            <person name="Henrissat B."/>
            <person name="Mortensen U.H."/>
            <person name="Larsen T.O."/>
            <person name="Devries R.P."/>
            <person name="Grigoriev I.V."/>
            <person name="Machida M."/>
            <person name="Baker S.E."/>
            <person name="Andersen M.R."/>
        </authorList>
    </citation>
    <scope>NUCLEOTIDE SEQUENCE [LARGE SCALE GENOMIC DNA]</scope>
    <source>
        <strain evidence="1 2">CBS 763.97</strain>
    </source>
</reference>
<accession>A0A5N7AIS6</accession>
<dbReference type="EMBL" id="ML737571">
    <property type="protein sequence ID" value="KAE8369777.1"/>
    <property type="molecule type" value="Genomic_DNA"/>
</dbReference>
<evidence type="ECO:0000313" key="1">
    <source>
        <dbReference type="EMBL" id="KAE8369777.1"/>
    </source>
</evidence>
<proteinExistence type="predicted"/>
<dbReference type="Proteomes" id="UP000326268">
    <property type="component" value="Unassembled WGS sequence"/>
</dbReference>
<organism evidence="1 2">
    <name type="scientific">Aspergillus caelatus</name>
    <dbReference type="NCBI Taxonomy" id="61420"/>
    <lineage>
        <taxon>Eukaryota</taxon>
        <taxon>Fungi</taxon>
        <taxon>Dikarya</taxon>
        <taxon>Ascomycota</taxon>
        <taxon>Pezizomycotina</taxon>
        <taxon>Eurotiomycetes</taxon>
        <taxon>Eurotiomycetidae</taxon>
        <taxon>Eurotiales</taxon>
        <taxon>Aspergillaceae</taxon>
        <taxon>Aspergillus</taxon>
        <taxon>Aspergillus subgen. Circumdati</taxon>
    </lineage>
</organism>
<dbReference type="GeneID" id="43649560"/>
<sequence length="97" mass="11223">MMIVKYESNTITASSYLPFIPLIVLFSFFSTVIQPPSGRAEPQSQYRRSELVSSLFEDIIKKIIYILFSTLMEYAKKFSQEQMMSVGMHQSYEPGIH</sequence>
<dbReference type="AlphaFoldDB" id="A0A5N7AIS6"/>
<keyword evidence="2" id="KW-1185">Reference proteome</keyword>